<organism evidence="2 3">
    <name type="scientific">Fibrella forsythiae</name>
    <dbReference type="NCBI Taxonomy" id="2817061"/>
    <lineage>
        <taxon>Bacteria</taxon>
        <taxon>Pseudomonadati</taxon>
        <taxon>Bacteroidota</taxon>
        <taxon>Cytophagia</taxon>
        <taxon>Cytophagales</taxon>
        <taxon>Spirosomataceae</taxon>
        <taxon>Fibrella</taxon>
    </lineage>
</organism>
<proteinExistence type="predicted"/>
<keyword evidence="1" id="KW-1133">Transmembrane helix</keyword>
<dbReference type="Pfam" id="PF12650">
    <property type="entry name" value="DUF3784"/>
    <property type="match status" value="1"/>
</dbReference>
<feature type="transmembrane region" description="Helical" evidence="1">
    <location>
        <begin position="106"/>
        <end position="127"/>
    </location>
</feature>
<protein>
    <submittedName>
        <fullName evidence="2">DUF3784 domain-containing protein</fullName>
    </submittedName>
</protein>
<comment type="caution">
    <text evidence="2">The sequence shown here is derived from an EMBL/GenBank/DDBJ whole genome shotgun (WGS) entry which is preliminary data.</text>
</comment>
<dbReference type="RefSeq" id="WP_207333048.1">
    <property type="nucleotide sequence ID" value="NZ_JAFMYW010000019.1"/>
</dbReference>
<gene>
    <name evidence="2" type="ORF">J2I46_31270</name>
</gene>
<dbReference type="InterPro" id="IPR017259">
    <property type="entry name" value="UCP037672"/>
</dbReference>
<evidence type="ECO:0000313" key="2">
    <source>
        <dbReference type="EMBL" id="MBO0953096.1"/>
    </source>
</evidence>
<keyword evidence="1" id="KW-0472">Membrane</keyword>
<dbReference type="Proteomes" id="UP000664628">
    <property type="component" value="Unassembled WGS sequence"/>
</dbReference>
<keyword evidence="1" id="KW-0812">Transmembrane</keyword>
<sequence>MLLVASVLSLIVGVIGFTVTKTNARYLLSGYNTLSEQEQQALDLEAYLRFFKRFHLTLALSLLLGVWGLRLVNNNWASLFMTLYPLGAYGYFLLKGASFYKGSTRQGAGTYLAGGALLLVMGLAGSLRDYKSSELVLGQKSLEITGSYGLSLAREQVYGQALVEQLPPIAYKVNGFAAGDYAKGRFKVKGGAVVWLFVNKGAGPFLRLKTARGEIYYNHDELAMDALSKRLAQWLNAGR</sequence>
<feature type="transmembrane region" description="Helical" evidence="1">
    <location>
        <begin position="50"/>
        <end position="69"/>
    </location>
</feature>
<name>A0ABS3JSV9_9BACT</name>
<evidence type="ECO:0000313" key="3">
    <source>
        <dbReference type="Proteomes" id="UP000664628"/>
    </source>
</evidence>
<accession>A0ABS3JSV9</accession>
<reference evidence="2 3" key="1">
    <citation type="submission" date="2021-03" db="EMBL/GenBank/DDBJ databases">
        <title>Fibrella sp. HMF5405 genome sequencing and assembly.</title>
        <authorList>
            <person name="Kang H."/>
            <person name="Kim H."/>
            <person name="Bae S."/>
            <person name="Joh K."/>
        </authorList>
    </citation>
    <scope>NUCLEOTIDE SEQUENCE [LARGE SCALE GENOMIC DNA]</scope>
    <source>
        <strain evidence="2 3">HMF5405</strain>
    </source>
</reference>
<dbReference type="EMBL" id="JAFMYW010000019">
    <property type="protein sequence ID" value="MBO0953096.1"/>
    <property type="molecule type" value="Genomic_DNA"/>
</dbReference>
<evidence type="ECO:0000256" key="1">
    <source>
        <dbReference type="SAM" id="Phobius"/>
    </source>
</evidence>
<keyword evidence="3" id="KW-1185">Reference proteome</keyword>
<feature type="transmembrane region" description="Helical" evidence="1">
    <location>
        <begin position="76"/>
        <end position="94"/>
    </location>
</feature>